<gene>
    <name evidence="1" type="ORF">DPMN_023417</name>
</gene>
<sequence length="63" mass="6930">MWVGDEGEVEEHFLGLMKMRACKAADFVKAVLQFCDDKALSINLIRFLAFDGCSTISGSKSAK</sequence>
<reference evidence="1" key="2">
    <citation type="submission" date="2020-11" db="EMBL/GenBank/DDBJ databases">
        <authorList>
            <person name="McCartney M.A."/>
            <person name="Auch B."/>
            <person name="Kono T."/>
            <person name="Mallez S."/>
            <person name="Becker A."/>
            <person name="Gohl D.M."/>
            <person name="Silverstein K.A.T."/>
            <person name="Koren S."/>
            <person name="Bechman K.B."/>
            <person name="Herman A."/>
            <person name="Abrahante J.E."/>
            <person name="Garbe J."/>
        </authorList>
    </citation>
    <scope>NUCLEOTIDE SEQUENCE</scope>
    <source>
        <strain evidence="1">Duluth1</strain>
        <tissue evidence="1">Whole animal</tissue>
    </source>
</reference>
<reference evidence="1" key="1">
    <citation type="journal article" date="2019" name="bioRxiv">
        <title>The Genome of the Zebra Mussel, Dreissena polymorpha: A Resource for Invasive Species Research.</title>
        <authorList>
            <person name="McCartney M.A."/>
            <person name="Auch B."/>
            <person name="Kono T."/>
            <person name="Mallez S."/>
            <person name="Zhang Y."/>
            <person name="Obille A."/>
            <person name="Becker A."/>
            <person name="Abrahante J.E."/>
            <person name="Garbe J."/>
            <person name="Badalamenti J.P."/>
            <person name="Herman A."/>
            <person name="Mangelson H."/>
            <person name="Liachko I."/>
            <person name="Sullivan S."/>
            <person name="Sone E.D."/>
            <person name="Koren S."/>
            <person name="Silverstein K.A.T."/>
            <person name="Beckman K.B."/>
            <person name="Gohl D.M."/>
        </authorList>
    </citation>
    <scope>NUCLEOTIDE SEQUENCE</scope>
    <source>
        <strain evidence="1">Duluth1</strain>
        <tissue evidence="1">Whole animal</tissue>
    </source>
</reference>
<accession>A0A9D4LPM5</accession>
<proteinExistence type="predicted"/>
<protein>
    <submittedName>
        <fullName evidence="1">Uncharacterized protein</fullName>
    </submittedName>
</protein>
<evidence type="ECO:0000313" key="1">
    <source>
        <dbReference type="EMBL" id="KAH3860516.1"/>
    </source>
</evidence>
<organism evidence="1 2">
    <name type="scientific">Dreissena polymorpha</name>
    <name type="common">Zebra mussel</name>
    <name type="synonym">Mytilus polymorpha</name>
    <dbReference type="NCBI Taxonomy" id="45954"/>
    <lineage>
        <taxon>Eukaryota</taxon>
        <taxon>Metazoa</taxon>
        <taxon>Spiralia</taxon>
        <taxon>Lophotrochozoa</taxon>
        <taxon>Mollusca</taxon>
        <taxon>Bivalvia</taxon>
        <taxon>Autobranchia</taxon>
        <taxon>Heteroconchia</taxon>
        <taxon>Euheterodonta</taxon>
        <taxon>Imparidentia</taxon>
        <taxon>Neoheterodontei</taxon>
        <taxon>Myida</taxon>
        <taxon>Dreissenoidea</taxon>
        <taxon>Dreissenidae</taxon>
        <taxon>Dreissena</taxon>
    </lineage>
</organism>
<evidence type="ECO:0000313" key="2">
    <source>
        <dbReference type="Proteomes" id="UP000828390"/>
    </source>
</evidence>
<comment type="caution">
    <text evidence="1">The sequence shown here is derived from an EMBL/GenBank/DDBJ whole genome shotgun (WGS) entry which is preliminary data.</text>
</comment>
<dbReference type="AlphaFoldDB" id="A0A9D4LPM5"/>
<dbReference type="Proteomes" id="UP000828390">
    <property type="component" value="Unassembled WGS sequence"/>
</dbReference>
<keyword evidence="2" id="KW-1185">Reference proteome</keyword>
<name>A0A9D4LPM5_DREPO</name>
<dbReference type="EMBL" id="JAIWYP010000002">
    <property type="protein sequence ID" value="KAH3860516.1"/>
    <property type="molecule type" value="Genomic_DNA"/>
</dbReference>